<dbReference type="InterPro" id="IPR006580">
    <property type="entry name" value="Znf_TTF"/>
</dbReference>
<name>A0A1D6IYB7_MAIZE</name>
<dbReference type="ExpressionAtlas" id="A0A1D6IYB7">
    <property type="expression patterns" value="baseline"/>
</dbReference>
<dbReference type="STRING" id="4577.A0A1D6IYB7"/>
<feature type="region of interest" description="Disordered" evidence="1">
    <location>
        <begin position="119"/>
        <end position="145"/>
    </location>
</feature>
<protein>
    <submittedName>
        <fullName evidence="2">General transcription factor 2-related zinc finger protein</fullName>
    </submittedName>
</protein>
<evidence type="ECO:0000256" key="1">
    <source>
        <dbReference type="SAM" id="MobiDB-lite"/>
    </source>
</evidence>
<organism evidence="2">
    <name type="scientific">Zea mays</name>
    <name type="common">Maize</name>
    <dbReference type="NCBI Taxonomy" id="4577"/>
    <lineage>
        <taxon>Eukaryota</taxon>
        <taxon>Viridiplantae</taxon>
        <taxon>Streptophyta</taxon>
        <taxon>Embryophyta</taxon>
        <taxon>Tracheophyta</taxon>
        <taxon>Spermatophyta</taxon>
        <taxon>Magnoliopsida</taxon>
        <taxon>Liliopsida</taxon>
        <taxon>Poales</taxon>
        <taxon>Poaceae</taxon>
        <taxon>PACMAD clade</taxon>
        <taxon>Panicoideae</taxon>
        <taxon>Andropogonodae</taxon>
        <taxon>Andropogoneae</taxon>
        <taxon>Tripsacinae</taxon>
        <taxon>Zea</taxon>
    </lineage>
</organism>
<feature type="compositionally biased region" description="Basic and acidic residues" evidence="1">
    <location>
        <begin position="22"/>
        <end position="31"/>
    </location>
</feature>
<feature type="region of interest" description="Disordered" evidence="1">
    <location>
        <begin position="63"/>
        <end position="100"/>
    </location>
</feature>
<dbReference type="PANTHER" id="PTHR45749:SF35">
    <property type="entry name" value="AC-LIKE TRANSPOSASE-RELATED"/>
    <property type="match status" value="1"/>
</dbReference>
<dbReference type="EMBL" id="CM000786">
    <property type="protein sequence ID" value="AQK40881.1"/>
    <property type="molecule type" value="Genomic_DNA"/>
</dbReference>
<dbReference type="SMR" id="A0A1D6IYB7"/>
<dbReference type="PANTHER" id="PTHR45749">
    <property type="match status" value="1"/>
</dbReference>
<accession>A0A1D6IYB7</accession>
<sequence>MMGPTPDNKEQSSRNKIARTQGADHRSRAEQSELGTKCCVLVCSSLRQFGLQVLHPILPSGRTTYVSDVSQSRSGRPGPPPSLTSPAEHARRPGGPAAQPALHHALPLLHARGLRKGRGSIHPHIVMSSRKYPSGSEKRKRKKRADEFIETQRGAMDKFFSSNSKTSRNQNEMAIVAIEEQPDNKPEDQGFTPEENIDHKPMVNSPPTENASVDEQPVFTEDIYDPINWDNLDNKSRDILVEKGPIRDENIEFPLDINGRHFSYTHYSRKMSNGEVYDRKWLVYSKHVDKVFCFSCKLFNTENFKSSLGHEGFRDWRHINERLKEHEASIQHITSMNSWNELRVRLDKHETIDKNIQQQITKEKERIRQVLQRIIVVVKFLGKQNLAFRGLSEQLYNDQNGAKTFIGIFLEFLKVSIIF</sequence>
<dbReference type="IntAct" id="A0A1D6IYB7">
    <property type="interactions" value="2"/>
</dbReference>
<proteinExistence type="predicted"/>
<evidence type="ECO:0000313" key="2">
    <source>
        <dbReference type="EMBL" id="AQK40881.1"/>
    </source>
</evidence>
<dbReference type="SMART" id="SM00597">
    <property type="entry name" value="ZnF_TTF"/>
    <property type="match status" value="1"/>
</dbReference>
<dbReference type="InParanoid" id="A0A1D6IYB7"/>
<dbReference type="AlphaFoldDB" id="A0A1D6IYB7"/>
<reference evidence="2" key="1">
    <citation type="submission" date="2015-12" db="EMBL/GenBank/DDBJ databases">
        <title>Update maize B73 reference genome by single molecule sequencing technologies.</title>
        <authorList>
            <consortium name="Maize Genome Sequencing Project"/>
            <person name="Ware D."/>
        </authorList>
    </citation>
    <scope>NUCLEOTIDE SEQUENCE</scope>
    <source>
        <tissue evidence="2">Seedling</tissue>
    </source>
</reference>
<feature type="region of interest" description="Disordered" evidence="1">
    <location>
        <begin position="1"/>
        <end position="31"/>
    </location>
</feature>
<gene>
    <name evidence="2" type="ORF">ZEAMMB73_Zm00001d024228</name>
</gene>
<feature type="region of interest" description="Disordered" evidence="1">
    <location>
        <begin position="182"/>
        <end position="213"/>
    </location>
</feature>